<evidence type="ECO:0000259" key="9">
    <source>
        <dbReference type="Pfam" id="PF13231"/>
    </source>
</evidence>
<sequence length="489" mass="53501">MGRQARLWVYWGGGLVVLTLLRLVLAASLPLSPDEAYYRIWALAPASGYLDHPPMVAVWVRLGMFLAGDTAEGVRLLGPVSASLGTLLIAHAAYCWLQKQGDQALACMGALRAGALLNGTLAIQLGTLVMTPDAPLLLFMVLLLWALVQVCVCQRPRMWLLVGLAAGLGFDSKYTVLLPVAGLVLWLFVTKQGRAWLRTPWPWGAAFVAGVCVSPVIWWNAHHAWASFFKQGGRVADWHPARAVSFMGELLGGQVGLATPLVFAFFAGGVWLLWKRRDGFFSLLLCMIALPVGVFVQHALGARVQANWPVVLYPIMALAAAWVTWPWWKTASFVGIGLAGIVCVQAAFMPFRLSPHMDMTLRQLGGWPAFAQSVAAVVPNDAPLVADEYGLASELAFYAPTRSVLAVEPRWQLFDLPRPHCGLDAYLVQSHRRKGLPDERFFEVLNTLPDMARARRGVVADTYALFHVRLRCSAEGSMYDAAYLPGGGR</sequence>
<feature type="transmembrane region" description="Helical" evidence="8">
    <location>
        <begin position="255"/>
        <end position="274"/>
    </location>
</feature>
<keyword evidence="11" id="KW-1185">Reference proteome</keyword>
<protein>
    <submittedName>
        <fullName evidence="10">Glycosyl transferase</fullName>
    </submittedName>
</protein>
<feature type="transmembrane region" description="Helical" evidence="8">
    <location>
        <begin position="7"/>
        <end position="29"/>
    </location>
</feature>
<dbReference type="InterPro" id="IPR038731">
    <property type="entry name" value="RgtA/B/C-like"/>
</dbReference>
<evidence type="ECO:0000256" key="1">
    <source>
        <dbReference type="ARBA" id="ARBA00004651"/>
    </source>
</evidence>
<dbReference type="EMBL" id="WOTE01000002">
    <property type="protein sequence ID" value="NHO39213.1"/>
    <property type="molecule type" value="Genomic_DNA"/>
</dbReference>
<comment type="caution">
    <text evidence="10">The sequence shown here is derived from an EMBL/GenBank/DDBJ whole genome shotgun (WGS) entry which is preliminary data.</text>
</comment>
<accession>A0ABX0KL12</accession>
<dbReference type="InterPro" id="IPR050297">
    <property type="entry name" value="LipidA_mod_glycosyltrf_83"/>
</dbReference>
<feature type="transmembrane region" description="Helical" evidence="8">
    <location>
        <begin position="109"/>
        <end position="130"/>
    </location>
</feature>
<keyword evidence="7 8" id="KW-0472">Membrane</keyword>
<comment type="subcellular location">
    <subcellularLocation>
        <location evidence="1">Cell membrane</location>
        <topology evidence="1">Multi-pass membrane protein</topology>
    </subcellularLocation>
</comment>
<feature type="domain" description="Glycosyltransferase RgtA/B/C/D-like" evidence="9">
    <location>
        <begin position="51"/>
        <end position="219"/>
    </location>
</feature>
<name>A0ABX0KL12_9PROT</name>
<proteinExistence type="predicted"/>
<evidence type="ECO:0000256" key="4">
    <source>
        <dbReference type="ARBA" id="ARBA00022679"/>
    </source>
</evidence>
<gene>
    <name evidence="10" type="ORF">GOB80_05835</name>
</gene>
<evidence type="ECO:0000256" key="6">
    <source>
        <dbReference type="ARBA" id="ARBA00022989"/>
    </source>
</evidence>
<evidence type="ECO:0000313" key="10">
    <source>
        <dbReference type="EMBL" id="NHO39213.1"/>
    </source>
</evidence>
<feature type="transmembrane region" description="Helical" evidence="8">
    <location>
        <begin position="201"/>
        <end position="221"/>
    </location>
</feature>
<evidence type="ECO:0000256" key="8">
    <source>
        <dbReference type="SAM" id="Phobius"/>
    </source>
</evidence>
<dbReference type="PANTHER" id="PTHR33908:SF11">
    <property type="entry name" value="MEMBRANE PROTEIN"/>
    <property type="match status" value="1"/>
</dbReference>
<dbReference type="GO" id="GO:0016740">
    <property type="term" value="F:transferase activity"/>
    <property type="evidence" value="ECO:0007669"/>
    <property type="project" value="UniProtKB-KW"/>
</dbReference>
<dbReference type="Proteomes" id="UP000657200">
    <property type="component" value="Unassembled WGS sequence"/>
</dbReference>
<keyword evidence="2" id="KW-1003">Cell membrane</keyword>
<evidence type="ECO:0000256" key="2">
    <source>
        <dbReference type="ARBA" id="ARBA00022475"/>
    </source>
</evidence>
<evidence type="ECO:0000256" key="7">
    <source>
        <dbReference type="ARBA" id="ARBA00023136"/>
    </source>
</evidence>
<dbReference type="Pfam" id="PF13231">
    <property type="entry name" value="PMT_2"/>
    <property type="match status" value="1"/>
</dbReference>
<dbReference type="PANTHER" id="PTHR33908">
    <property type="entry name" value="MANNOSYLTRANSFERASE YKCB-RELATED"/>
    <property type="match status" value="1"/>
</dbReference>
<feature type="transmembrane region" description="Helical" evidence="8">
    <location>
        <begin position="307"/>
        <end position="325"/>
    </location>
</feature>
<keyword evidence="5 8" id="KW-0812">Transmembrane</keyword>
<feature type="transmembrane region" description="Helical" evidence="8">
    <location>
        <begin position="280"/>
        <end position="300"/>
    </location>
</feature>
<organism evidence="10 11">
    <name type="scientific">Acetobacter ghanensis</name>
    <dbReference type="NCBI Taxonomy" id="431306"/>
    <lineage>
        <taxon>Bacteria</taxon>
        <taxon>Pseudomonadati</taxon>
        <taxon>Pseudomonadota</taxon>
        <taxon>Alphaproteobacteria</taxon>
        <taxon>Acetobacterales</taxon>
        <taxon>Acetobacteraceae</taxon>
        <taxon>Acetobacter</taxon>
    </lineage>
</organism>
<feature type="transmembrane region" description="Helical" evidence="8">
    <location>
        <begin position="331"/>
        <end position="353"/>
    </location>
</feature>
<keyword evidence="3" id="KW-0328">Glycosyltransferase</keyword>
<evidence type="ECO:0000313" key="11">
    <source>
        <dbReference type="Proteomes" id="UP000657200"/>
    </source>
</evidence>
<keyword evidence="6 8" id="KW-1133">Transmembrane helix</keyword>
<keyword evidence="4 10" id="KW-0808">Transferase</keyword>
<reference evidence="10 11" key="1">
    <citation type="journal article" date="2020" name="Int. J. Syst. Evol. Microbiol.">
        <title>Novel acetic acid bacteria from cider fermentations: Acetobacter conturbans sp. nov. and Acetobacter fallax sp. nov.</title>
        <authorList>
            <person name="Sombolestani A.S."/>
            <person name="Cleenwerck I."/>
            <person name="Cnockaert M."/>
            <person name="Borremans W."/>
            <person name="Wieme A.D."/>
            <person name="De Vuyst L."/>
            <person name="Vandamme P."/>
        </authorList>
    </citation>
    <scope>NUCLEOTIDE SEQUENCE [LARGE SCALE GENOMIC DNA]</scope>
    <source>
        <strain evidence="10 11">LMG 23848</strain>
    </source>
</reference>
<evidence type="ECO:0000256" key="3">
    <source>
        <dbReference type="ARBA" id="ARBA00022676"/>
    </source>
</evidence>
<feature type="transmembrane region" description="Helical" evidence="8">
    <location>
        <begin position="76"/>
        <end position="97"/>
    </location>
</feature>
<feature type="transmembrane region" description="Helical" evidence="8">
    <location>
        <begin position="160"/>
        <end position="189"/>
    </location>
</feature>
<evidence type="ECO:0000256" key="5">
    <source>
        <dbReference type="ARBA" id="ARBA00022692"/>
    </source>
</evidence>